<gene>
    <name evidence="1" type="ORF">L484_025163</name>
</gene>
<evidence type="ECO:0000313" key="2">
    <source>
        <dbReference type="Proteomes" id="UP000030645"/>
    </source>
</evidence>
<accession>W9RL78</accession>
<name>W9RL78_9ROSA</name>
<sequence>MRPSFYRASCLLRRCSGYCEGFCLEGVPQHYPFLEKSCTPRDQRLLKDGVNRNLFTHGEWTRDPVAMLEAASSWHRAQSTKHMVNDFQFLCRAIKQLRLRKFLSNYPGKAKKEMRLYGPHYWSS</sequence>
<reference evidence="2" key="1">
    <citation type="submission" date="2013-01" db="EMBL/GenBank/DDBJ databases">
        <title>Draft Genome Sequence of a Mulberry Tree, Morus notabilis C.K. Schneid.</title>
        <authorList>
            <person name="He N."/>
            <person name="Zhao S."/>
        </authorList>
    </citation>
    <scope>NUCLEOTIDE SEQUENCE</scope>
</reference>
<dbReference type="AlphaFoldDB" id="W9RL78"/>
<dbReference type="Proteomes" id="UP000030645">
    <property type="component" value="Unassembled WGS sequence"/>
</dbReference>
<keyword evidence="2" id="KW-1185">Reference proteome</keyword>
<dbReference type="EMBL" id="KE344806">
    <property type="protein sequence ID" value="EXB80307.1"/>
    <property type="molecule type" value="Genomic_DNA"/>
</dbReference>
<proteinExistence type="predicted"/>
<protein>
    <submittedName>
        <fullName evidence="1">Uncharacterized protein</fullName>
    </submittedName>
</protein>
<organism evidence="1 2">
    <name type="scientific">Morus notabilis</name>
    <dbReference type="NCBI Taxonomy" id="981085"/>
    <lineage>
        <taxon>Eukaryota</taxon>
        <taxon>Viridiplantae</taxon>
        <taxon>Streptophyta</taxon>
        <taxon>Embryophyta</taxon>
        <taxon>Tracheophyta</taxon>
        <taxon>Spermatophyta</taxon>
        <taxon>Magnoliopsida</taxon>
        <taxon>eudicotyledons</taxon>
        <taxon>Gunneridae</taxon>
        <taxon>Pentapetalae</taxon>
        <taxon>rosids</taxon>
        <taxon>fabids</taxon>
        <taxon>Rosales</taxon>
        <taxon>Moraceae</taxon>
        <taxon>Moreae</taxon>
        <taxon>Morus</taxon>
    </lineage>
</organism>
<evidence type="ECO:0000313" key="1">
    <source>
        <dbReference type="EMBL" id="EXB80307.1"/>
    </source>
</evidence>